<dbReference type="EMBL" id="LCFA01000002">
    <property type="protein sequence ID" value="KKS82994.1"/>
    <property type="molecule type" value="Genomic_DNA"/>
</dbReference>
<feature type="domain" description="Methionyl/Valyl/Leucyl/Isoleucyl-tRNA synthetase anticodon-binding" evidence="12">
    <location>
        <begin position="658"/>
        <end position="766"/>
    </location>
</feature>
<dbReference type="Gene3D" id="3.40.50.620">
    <property type="entry name" value="HUPs"/>
    <property type="match status" value="2"/>
</dbReference>
<dbReference type="InterPro" id="IPR009008">
    <property type="entry name" value="Val/Leu/Ile-tRNA-synth_edit"/>
</dbReference>
<dbReference type="GO" id="GO:0004823">
    <property type="term" value="F:leucine-tRNA ligase activity"/>
    <property type="evidence" value="ECO:0007669"/>
    <property type="project" value="UniProtKB-UniRule"/>
</dbReference>
<sequence>MKEKEYPHEKIETYWAKKWVEDKIYSAQDDSPKPKNYILDMFPYPSGEGLHVGHVEGYFASDIQARYQRMNGFEVLHPMGWDAFGLPTENFAIKTGQDPHQVTKDSVAVFKSQCQRAGLSFDWEREINTADKEYYKWSQWLFLQLYKKGLAYKSKSPVNWCTGCLTVLANEQVINGHCERCDSLVELKNIEQWFLKITDYIERLVKDLKKLDWPERTKKGQINWIGESKGFEINFSVKDKEITLPVFTTRPETIPGVTFLAIAPEHPLLETLIAPEQEIAIKNYLETVKSRPLTERKIGEKNKDGVPTGSWVINPFTKKEVPVLVADYVLMDYATGVVMGVPAHDRRDFQFAKENNLPIVHVFLPSYAEKIEDKPYPEDEGKMIIEPYKGMELSPARKKIEEKLSSFGSPRTYYKLQDWLVSRERYWGAPIPIIYCEKCREVPVPEKDLPVLLPDDIKDFRPKGIPPLAQSEKFVNTVCPRCGGSGKRETKTLDTFVDSAWYFFRFTDPKNEKVFADKEKLRYWMPVDFYVGGAEHTVGHLLYSRFITKALFDMKFVSFDEPFLKLRHQGMILGEDNRKMSKRWNNVIRPDEVAEKFGADTLRMYEMFMGPLEQSKPWNTRSLVGVRRLVKRIWRLKDGVKKDDSFSKEQMDLDIKDIENLVWNVTRYLEKGKYNLCVSEFMKYMNNVEGRGMITENLWEKFVLVLAPFAPFLAEELWKILKKDYSIHQQKWPKADSQKIKSAVQTIAVQINGKLRGTIEVDSDREYSSDEILEIIQSDKKIAPKLEGLKVKKVIYVSGKIANLVTE</sequence>
<dbReference type="PATRIC" id="fig|1619011.3.peg.49"/>
<dbReference type="AlphaFoldDB" id="A0A0G1CC41"/>
<evidence type="ECO:0000259" key="12">
    <source>
        <dbReference type="Pfam" id="PF08264"/>
    </source>
</evidence>
<dbReference type="HAMAP" id="MF_00049_B">
    <property type="entry name" value="Leu_tRNA_synth_B"/>
    <property type="match status" value="1"/>
</dbReference>
<feature type="binding site" evidence="9">
    <location>
        <position position="582"/>
    </location>
    <ligand>
        <name>ATP</name>
        <dbReference type="ChEBI" id="CHEBI:30616"/>
    </ligand>
</feature>
<dbReference type="PRINTS" id="PR00985">
    <property type="entry name" value="TRNASYNTHLEU"/>
</dbReference>
<dbReference type="Pfam" id="PF00133">
    <property type="entry name" value="tRNA-synt_1"/>
    <property type="match status" value="1"/>
</dbReference>
<evidence type="ECO:0000256" key="5">
    <source>
        <dbReference type="ARBA" id="ARBA00022840"/>
    </source>
</evidence>
<dbReference type="Proteomes" id="UP000034810">
    <property type="component" value="Unassembled WGS sequence"/>
</dbReference>
<dbReference type="Pfam" id="PF08264">
    <property type="entry name" value="Anticodon_1"/>
    <property type="match status" value="1"/>
</dbReference>
<evidence type="ECO:0000256" key="8">
    <source>
        <dbReference type="ARBA" id="ARBA00047469"/>
    </source>
</evidence>
<comment type="catalytic activity">
    <reaction evidence="8 9">
        <text>tRNA(Leu) + L-leucine + ATP = L-leucyl-tRNA(Leu) + AMP + diphosphate</text>
        <dbReference type="Rhea" id="RHEA:11688"/>
        <dbReference type="Rhea" id="RHEA-COMP:9613"/>
        <dbReference type="Rhea" id="RHEA-COMP:9622"/>
        <dbReference type="ChEBI" id="CHEBI:30616"/>
        <dbReference type="ChEBI" id="CHEBI:33019"/>
        <dbReference type="ChEBI" id="CHEBI:57427"/>
        <dbReference type="ChEBI" id="CHEBI:78442"/>
        <dbReference type="ChEBI" id="CHEBI:78494"/>
        <dbReference type="ChEBI" id="CHEBI:456215"/>
        <dbReference type="EC" id="6.1.1.4"/>
    </reaction>
</comment>
<dbReference type="InterPro" id="IPR002300">
    <property type="entry name" value="aa-tRNA-synth_Ia"/>
</dbReference>
<dbReference type="GO" id="GO:0005524">
    <property type="term" value="F:ATP binding"/>
    <property type="evidence" value="ECO:0007669"/>
    <property type="project" value="UniProtKB-UniRule"/>
</dbReference>
<proteinExistence type="inferred from homology"/>
<comment type="caution">
    <text evidence="15">The sequence shown here is derived from an EMBL/GenBank/DDBJ whole genome shotgun (WGS) entry which is preliminary data.</text>
</comment>
<comment type="caution">
    <text evidence="9">Lacks conserved residue(s) required for the propagation of feature annotation.</text>
</comment>
<evidence type="ECO:0000259" key="13">
    <source>
        <dbReference type="Pfam" id="PF09334"/>
    </source>
</evidence>
<evidence type="ECO:0000256" key="9">
    <source>
        <dbReference type="HAMAP-Rule" id="MF_00049"/>
    </source>
</evidence>
<dbReference type="InterPro" id="IPR025709">
    <property type="entry name" value="Leu_tRNA-synth_edit"/>
</dbReference>
<dbReference type="FunFam" id="1.10.730.10:FF:000002">
    <property type="entry name" value="Leucine--tRNA ligase"/>
    <property type="match status" value="1"/>
</dbReference>
<feature type="domain" description="Aminoacyl-tRNA synthetase class Ia" evidence="11">
    <location>
        <begin position="416"/>
        <end position="605"/>
    </location>
</feature>
<organism evidence="15 16">
    <name type="scientific">Candidatus Wolfebacteria bacterium GW2011_GWC1_43_10</name>
    <dbReference type="NCBI Taxonomy" id="1619011"/>
    <lineage>
        <taxon>Bacteria</taxon>
        <taxon>Candidatus Wolfeibacteriota</taxon>
    </lineage>
</organism>
<comment type="subcellular location">
    <subcellularLocation>
        <location evidence="9">Cytoplasm</location>
    </subcellularLocation>
</comment>
<gene>
    <name evidence="9" type="primary">leuS</name>
    <name evidence="15" type="ORF">UV58_C0002G0004</name>
</gene>
<dbReference type="InterPro" id="IPR009080">
    <property type="entry name" value="tRNAsynth_Ia_anticodon-bd"/>
</dbReference>
<dbReference type="GO" id="GO:0005829">
    <property type="term" value="C:cytosol"/>
    <property type="evidence" value="ECO:0007669"/>
    <property type="project" value="TreeGrafter"/>
</dbReference>
<dbReference type="SUPFAM" id="SSF50677">
    <property type="entry name" value="ValRS/IleRS/LeuRS editing domain"/>
    <property type="match status" value="1"/>
</dbReference>
<evidence type="ECO:0000313" key="16">
    <source>
        <dbReference type="Proteomes" id="UP000034810"/>
    </source>
</evidence>
<dbReference type="InterPro" id="IPR014729">
    <property type="entry name" value="Rossmann-like_a/b/a_fold"/>
</dbReference>
<dbReference type="GO" id="GO:0002161">
    <property type="term" value="F:aminoacyl-tRNA deacylase activity"/>
    <property type="evidence" value="ECO:0007669"/>
    <property type="project" value="InterPro"/>
</dbReference>
<dbReference type="InterPro" id="IPR001412">
    <property type="entry name" value="aa-tRNA-synth_I_CS"/>
</dbReference>
<accession>A0A0G1CC41</accession>
<dbReference type="InterPro" id="IPR015413">
    <property type="entry name" value="Methionyl/Leucyl_tRNA_Synth"/>
</dbReference>
<dbReference type="FunFam" id="3.40.50.620:FF:000056">
    <property type="entry name" value="Leucine--tRNA ligase"/>
    <property type="match status" value="1"/>
</dbReference>
<keyword evidence="7 9" id="KW-0030">Aminoacyl-tRNA synthetase</keyword>
<dbReference type="Gene3D" id="1.10.730.10">
    <property type="entry name" value="Isoleucyl-tRNA Synthetase, Domain 1"/>
    <property type="match status" value="2"/>
</dbReference>
<evidence type="ECO:0000256" key="4">
    <source>
        <dbReference type="ARBA" id="ARBA00022741"/>
    </source>
</evidence>
<dbReference type="Pfam" id="PF09334">
    <property type="entry name" value="tRNA-synt_1g"/>
    <property type="match status" value="1"/>
</dbReference>
<dbReference type="SUPFAM" id="SSF52374">
    <property type="entry name" value="Nucleotidylyl transferase"/>
    <property type="match status" value="1"/>
</dbReference>
<keyword evidence="5 9" id="KW-0067">ATP-binding</keyword>
<feature type="domain" description="Methionyl/Leucyl tRNA synthetase" evidence="13">
    <location>
        <begin position="42"/>
        <end position="182"/>
    </location>
</feature>
<evidence type="ECO:0000256" key="1">
    <source>
        <dbReference type="ARBA" id="ARBA00005594"/>
    </source>
</evidence>
<keyword evidence="4 9" id="KW-0547">Nucleotide-binding</keyword>
<evidence type="ECO:0000256" key="2">
    <source>
        <dbReference type="ARBA" id="ARBA00022490"/>
    </source>
</evidence>
<dbReference type="EC" id="6.1.1.4" evidence="9"/>
<evidence type="ECO:0000256" key="6">
    <source>
        <dbReference type="ARBA" id="ARBA00022917"/>
    </source>
</evidence>
<dbReference type="FunFam" id="3.40.50.620:FF:000003">
    <property type="entry name" value="Leucine--tRNA ligase"/>
    <property type="match status" value="1"/>
</dbReference>
<name>A0A0G1CC41_9BACT</name>
<keyword evidence="6 9" id="KW-0648">Protein biosynthesis</keyword>
<keyword evidence="3 9" id="KW-0436">Ligase</keyword>
<dbReference type="NCBIfam" id="TIGR00396">
    <property type="entry name" value="leuS_bact"/>
    <property type="match status" value="1"/>
</dbReference>
<evidence type="ECO:0000259" key="11">
    <source>
        <dbReference type="Pfam" id="PF00133"/>
    </source>
</evidence>
<evidence type="ECO:0000256" key="10">
    <source>
        <dbReference type="RuleBase" id="RU363035"/>
    </source>
</evidence>
<dbReference type="PROSITE" id="PS00178">
    <property type="entry name" value="AA_TRNA_LIGASE_I"/>
    <property type="match status" value="1"/>
</dbReference>
<dbReference type="InterPro" id="IPR002302">
    <property type="entry name" value="Leu-tRNA-ligase"/>
</dbReference>
<dbReference type="Gene3D" id="3.10.20.590">
    <property type="match status" value="1"/>
</dbReference>
<comment type="similarity">
    <text evidence="1 9 10">Belongs to the class-I aminoacyl-tRNA synthetase family.</text>
</comment>
<feature type="domain" description="Leucyl-tRNA synthetase editing" evidence="14">
    <location>
        <begin position="223"/>
        <end position="404"/>
    </location>
</feature>
<evidence type="ECO:0000256" key="3">
    <source>
        <dbReference type="ARBA" id="ARBA00022598"/>
    </source>
</evidence>
<dbReference type="Pfam" id="PF13603">
    <property type="entry name" value="tRNA-synt_1_2"/>
    <property type="match status" value="1"/>
</dbReference>
<dbReference type="SUPFAM" id="SSF47323">
    <property type="entry name" value="Anticodon-binding domain of a subclass of class I aminoacyl-tRNA synthetases"/>
    <property type="match status" value="1"/>
</dbReference>
<dbReference type="PANTHER" id="PTHR43740:SF2">
    <property type="entry name" value="LEUCINE--TRNA LIGASE, MITOCHONDRIAL"/>
    <property type="match status" value="1"/>
</dbReference>
<dbReference type="GO" id="GO:0006429">
    <property type="term" value="P:leucyl-tRNA aminoacylation"/>
    <property type="evidence" value="ECO:0007669"/>
    <property type="project" value="UniProtKB-UniRule"/>
</dbReference>
<dbReference type="InterPro" id="IPR013155">
    <property type="entry name" value="M/V/L/I-tRNA-synth_anticd-bd"/>
</dbReference>
<evidence type="ECO:0000256" key="7">
    <source>
        <dbReference type="ARBA" id="ARBA00023146"/>
    </source>
</evidence>
<evidence type="ECO:0000313" key="15">
    <source>
        <dbReference type="EMBL" id="KKS82994.1"/>
    </source>
</evidence>
<dbReference type="PANTHER" id="PTHR43740">
    <property type="entry name" value="LEUCYL-TRNA SYNTHETASE"/>
    <property type="match status" value="1"/>
</dbReference>
<reference evidence="15 16" key="1">
    <citation type="journal article" date="2015" name="Nature">
        <title>rRNA introns, odd ribosomes, and small enigmatic genomes across a large radiation of phyla.</title>
        <authorList>
            <person name="Brown C.T."/>
            <person name="Hug L.A."/>
            <person name="Thomas B.C."/>
            <person name="Sharon I."/>
            <person name="Castelle C.J."/>
            <person name="Singh A."/>
            <person name="Wilkins M.J."/>
            <person name="Williams K.H."/>
            <person name="Banfield J.F."/>
        </authorList>
    </citation>
    <scope>NUCLEOTIDE SEQUENCE [LARGE SCALE GENOMIC DNA]</scope>
</reference>
<protein>
    <recommendedName>
        <fullName evidence="9">Leucine--tRNA ligase</fullName>
        <ecNumber evidence="9">6.1.1.4</ecNumber>
    </recommendedName>
    <alternativeName>
        <fullName evidence="9">Leucyl-tRNA synthetase</fullName>
        <shortName evidence="9">LeuRS</shortName>
    </alternativeName>
</protein>
<keyword evidence="2 9" id="KW-0963">Cytoplasm</keyword>
<dbReference type="CDD" id="cd00812">
    <property type="entry name" value="LeuRS_core"/>
    <property type="match status" value="1"/>
</dbReference>
<evidence type="ECO:0000259" key="14">
    <source>
        <dbReference type="Pfam" id="PF13603"/>
    </source>
</evidence>